<dbReference type="CDD" id="cd05240">
    <property type="entry name" value="UDP_G4E_3_SDR_e"/>
    <property type="match status" value="1"/>
</dbReference>
<evidence type="ECO:0000259" key="1">
    <source>
        <dbReference type="Pfam" id="PF01370"/>
    </source>
</evidence>
<name>A0A918JP09_9ALTE</name>
<dbReference type="InterPro" id="IPR036291">
    <property type="entry name" value="NAD(P)-bd_dom_sf"/>
</dbReference>
<sequence length="311" mass="34409">MSLNILVTGCEGYIGRRLIRQLDAADKVVGIDLKAPERQSCHYYPLDIRDPALSDVIAEHQITHVVHLASVLQASGDRARDYDIDVNGTKNVLDACLRNNVSHITVTSSGAAYGYHADNPAWLSESAPLRGNEDFAYSHHKRLVEEMLADYATQYPQLRQLVLRPGTVLGTTTKNPITDLFEKKRLLAIKGSASPFIFIWDEDVVSIIVKGVTESKTGRFNLAGDGAMPITEIAEVLGKPLLTLPAWLLSGALSVGHALNLTQYSARQLDFLRYRPVLSNAALKQEFGYIPRKTSREVFAFYANTRGRADE</sequence>
<protein>
    <recommendedName>
        <fullName evidence="1">NAD-dependent epimerase/dehydratase domain-containing protein</fullName>
    </recommendedName>
</protein>
<accession>A0A918JP09</accession>
<organism evidence="2 3">
    <name type="scientific">Alteromonas halophila</name>
    <dbReference type="NCBI Taxonomy" id="516698"/>
    <lineage>
        <taxon>Bacteria</taxon>
        <taxon>Pseudomonadati</taxon>
        <taxon>Pseudomonadota</taxon>
        <taxon>Gammaproteobacteria</taxon>
        <taxon>Alteromonadales</taxon>
        <taxon>Alteromonadaceae</taxon>
        <taxon>Alteromonas/Salinimonas group</taxon>
        <taxon>Alteromonas</taxon>
    </lineage>
</organism>
<evidence type="ECO:0000313" key="2">
    <source>
        <dbReference type="EMBL" id="GGW94093.1"/>
    </source>
</evidence>
<dbReference type="InterPro" id="IPR050177">
    <property type="entry name" value="Lipid_A_modif_metabolic_enz"/>
</dbReference>
<gene>
    <name evidence="2" type="ORF">GCM10007391_30500</name>
</gene>
<dbReference type="Gene3D" id="3.40.50.720">
    <property type="entry name" value="NAD(P)-binding Rossmann-like Domain"/>
    <property type="match status" value="1"/>
</dbReference>
<dbReference type="SUPFAM" id="SSF51735">
    <property type="entry name" value="NAD(P)-binding Rossmann-fold domains"/>
    <property type="match status" value="1"/>
</dbReference>
<evidence type="ECO:0000313" key="3">
    <source>
        <dbReference type="Proteomes" id="UP000631300"/>
    </source>
</evidence>
<dbReference type="EMBL" id="BMXP01000010">
    <property type="protein sequence ID" value="GGW94093.1"/>
    <property type="molecule type" value="Genomic_DNA"/>
</dbReference>
<dbReference type="Pfam" id="PF01370">
    <property type="entry name" value="Epimerase"/>
    <property type="match status" value="1"/>
</dbReference>
<feature type="domain" description="NAD-dependent epimerase/dehydratase" evidence="1">
    <location>
        <begin position="5"/>
        <end position="173"/>
    </location>
</feature>
<dbReference type="PANTHER" id="PTHR43245">
    <property type="entry name" value="BIFUNCTIONAL POLYMYXIN RESISTANCE PROTEIN ARNA"/>
    <property type="match status" value="1"/>
</dbReference>
<reference evidence="2" key="1">
    <citation type="journal article" date="2014" name="Int. J. Syst. Evol. Microbiol.">
        <title>Complete genome sequence of Corynebacterium casei LMG S-19264T (=DSM 44701T), isolated from a smear-ripened cheese.</title>
        <authorList>
            <consortium name="US DOE Joint Genome Institute (JGI-PGF)"/>
            <person name="Walter F."/>
            <person name="Albersmeier A."/>
            <person name="Kalinowski J."/>
            <person name="Ruckert C."/>
        </authorList>
    </citation>
    <scope>NUCLEOTIDE SEQUENCE</scope>
    <source>
        <strain evidence="2">KCTC 22164</strain>
    </source>
</reference>
<comment type="caution">
    <text evidence="2">The sequence shown here is derived from an EMBL/GenBank/DDBJ whole genome shotgun (WGS) entry which is preliminary data.</text>
</comment>
<dbReference type="AlphaFoldDB" id="A0A918JP09"/>
<proteinExistence type="predicted"/>
<reference evidence="2" key="2">
    <citation type="submission" date="2020-09" db="EMBL/GenBank/DDBJ databases">
        <authorList>
            <person name="Sun Q."/>
            <person name="Kim S."/>
        </authorList>
    </citation>
    <scope>NUCLEOTIDE SEQUENCE</scope>
    <source>
        <strain evidence="2">KCTC 22164</strain>
    </source>
</reference>
<dbReference type="InterPro" id="IPR001509">
    <property type="entry name" value="Epimerase_deHydtase"/>
</dbReference>
<keyword evidence="3" id="KW-1185">Reference proteome</keyword>
<dbReference type="RefSeq" id="WP_189407967.1">
    <property type="nucleotide sequence ID" value="NZ_BMXP01000010.1"/>
</dbReference>
<dbReference type="Proteomes" id="UP000631300">
    <property type="component" value="Unassembled WGS sequence"/>
</dbReference>
<dbReference type="PANTHER" id="PTHR43245:SF52">
    <property type="entry name" value="NAD-DEPENDENT EPIMERASE_DEHYDRATASE"/>
    <property type="match status" value="1"/>
</dbReference>